<evidence type="ECO:0000313" key="3">
    <source>
        <dbReference type="Proteomes" id="UP001153269"/>
    </source>
</evidence>
<comment type="caution">
    <text evidence="2">The sequence shown here is derived from an EMBL/GenBank/DDBJ whole genome shotgun (WGS) entry which is preliminary data.</text>
</comment>
<keyword evidence="3" id="KW-1185">Reference proteome</keyword>
<dbReference type="EMBL" id="CADEAL010004025">
    <property type="protein sequence ID" value="CAB1449702.1"/>
    <property type="molecule type" value="Genomic_DNA"/>
</dbReference>
<reference evidence="2" key="1">
    <citation type="submission" date="2020-03" db="EMBL/GenBank/DDBJ databases">
        <authorList>
            <person name="Weist P."/>
        </authorList>
    </citation>
    <scope>NUCLEOTIDE SEQUENCE</scope>
</reference>
<feature type="compositionally biased region" description="Basic and acidic residues" evidence="1">
    <location>
        <begin position="1"/>
        <end position="18"/>
    </location>
</feature>
<protein>
    <submittedName>
        <fullName evidence="2">Uncharacterized protein</fullName>
    </submittedName>
</protein>
<feature type="region of interest" description="Disordered" evidence="1">
    <location>
        <begin position="1"/>
        <end position="27"/>
    </location>
</feature>
<gene>
    <name evidence="2" type="ORF">PLEPLA_LOCUS37387</name>
</gene>
<name>A0A9N7Z4N4_PLEPL</name>
<proteinExistence type="predicted"/>
<organism evidence="2 3">
    <name type="scientific">Pleuronectes platessa</name>
    <name type="common">European plaice</name>
    <dbReference type="NCBI Taxonomy" id="8262"/>
    <lineage>
        <taxon>Eukaryota</taxon>
        <taxon>Metazoa</taxon>
        <taxon>Chordata</taxon>
        <taxon>Craniata</taxon>
        <taxon>Vertebrata</taxon>
        <taxon>Euteleostomi</taxon>
        <taxon>Actinopterygii</taxon>
        <taxon>Neopterygii</taxon>
        <taxon>Teleostei</taxon>
        <taxon>Neoteleostei</taxon>
        <taxon>Acanthomorphata</taxon>
        <taxon>Carangaria</taxon>
        <taxon>Pleuronectiformes</taxon>
        <taxon>Pleuronectoidei</taxon>
        <taxon>Pleuronectidae</taxon>
        <taxon>Pleuronectes</taxon>
    </lineage>
</organism>
<accession>A0A9N7Z4N4</accession>
<sequence>MDVRGVHTGEANAYKETDNSPSLSVRHHRRDGFTVSHNTRQSTSKLALDAQLGGRSSIYGATSSVVVDSGFHGGEEVLWLRSRLLATPGSRSISSQIF</sequence>
<dbReference type="AlphaFoldDB" id="A0A9N7Z4N4"/>
<evidence type="ECO:0000313" key="2">
    <source>
        <dbReference type="EMBL" id="CAB1449702.1"/>
    </source>
</evidence>
<dbReference type="Proteomes" id="UP001153269">
    <property type="component" value="Unassembled WGS sequence"/>
</dbReference>
<evidence type="ECO:0000256" key="1">
    <source>
        <dbReference type="SAM" id="MobiDB-lite"/>
    </source>
</evidence>